<accession>A0A1W1EFQ8</accession>
<reference evidence="2" key="1">
    <citation type="submission" date="2016-10" db="EMBL/GenBank/DDBJ databases">
        <authorList>
            <person name="de Groot N.N."/>
        </authorList>
    </citation>
    <scope>NUCLEOTIDE SEQUENCE</scope>
</reference>
<dbReference type="GO" id="GO:0003824">
    <property type="term" value="F:catalytic activity"/>
    <property type="evidence" value="ECO:0007669"/>
    <property type="project" value="InterPro"/>
</dbReference>
<dbReference type="InterPro" id="IPR000845">
    <property type="entry name" value="Nucleoside_phosphorylase_d"/>
</dbReference>
<gene>
    <name evidence="2" type="ORF">MNB_SV-5-111</name>
</gene>
<dbReference type="Gene3D" id="3.40.50.1580">
    <property type="entry name" value="Nucleoside phosphorylase domain"/>
    <property type="match status" value="1"/>
</dbReference>
<feature type="domain" description="Nucleoside phosphorylase" evidence="1">
    <location>
        <begin position="103"/>
        <end position="171"/>
    </location>
</feature>
<dbReference type="EMBL" id="FPKX01000064">
    <property type="protein sequence ID" value="SFZ98865.1"/>
    <property type="molecule type" value="Genomic_DNA"/>
</dbReference>
<evidence type="ECO:0000313" key="2">
    <source>
        <dbReference type="EMBL" id="SFZ98865.1"/>
    </source>
</evidence>
<sequence>MIICAGKTEQFDFAMPVGIGMINVAINLTKLCLEKKPDYIMFVGTAGSYGEKKVFDIIESKTAANIENSFFSGGSYCPIDNVVTSVKDVSRETLVNSSNYITTNKEIGKYYTAQNVQIENMEYFAVLQVANYFGISAGGIFIVTNYCDENAHEDFLKNQKEAMKKLDKYVKTKFAKKIVEDKK</sequence>
<proteinExistence type="predicted"/>
<dbReference type="GO" id="GO:0009116">
    <property type="term" value="P:nucleoside metabolic process"/>
    <property type="evidence" value="ECO:0007669"/>
    <property type="project" value="InterPro"/>
</dbReference>
<dbReference type="Pfam" id="PF01048">
    <property type="entry name" value="PNP_UDP_1"/>
    <property type="match status" value="1"/>
</dbReference>
<dbReference type="AlphaFoldDB" id="A0A1W1EFQ8"/>
<organism evidence="2">
    <name type="scientific">hydrothermal vent metagenome</name>
    <dbReference type="NCBI Taxonomy" id="652676"/>
    <lineage>
        <taxon>unclassified sequences</taxon>
        <taxon>metagenomes</taxon>
        <taxon>ecological metagenomes</taxon>
    </lineage>
</organism>
<evidence type="ECO:0000259" key="1">
    <source>
        <dbReference type="Pfam" id="PF01048"/>
    </source>
</evidence>
<dbReference type="InterPro" id="IPR035994">
    <property type="entry name" value="Nucleoside_phosphorylase_sf"/>
</dbReference>
<dbReference type="SUPFAM" id="SSF53167">
    <property type="entry name" value="Purine and uridine phosphorylases"/>
    <property type="match status" value="1"/>
</dbReference>
<protein>
    <submittedName>
        <fullName evidence="2">Purine nucleoside phosphorylase</fullName>
    </submittedName>
</protein>
<name>A0A1W1EFQ8_9ZZZZ</name>